<keyword evidence="4" id="KW-1185">Reference proteome</keyword>
<dbReference type="RefSeq" id="WP_232647003.1">
    <property type="nucleotide sequence ID" value="NZ_JAJSBI010000002.1"/>
</dbReference>
<evidence type="ECO:0000313" key="4">
    <source>
        <dbReference type="Proteomes" id="UP001108029"/>
    </source>
</evidence>
<evidence type="ECO:0000256" key="2">
    <source>
        <dbReference type="SAM" id="SignalP"/>
    </source>
</evidence>
<reference evidence="3" key="1">
    <citation type="submission" date="2021-12" db="EMBL/GenBank/DDBJ databases">
        <authorList>
            <person name="Lee J.-H."/>
            <person name="Kim S.-B."/>
        </authorList>
    </citation>
    <scope>NUCLEOTIDE SEQUENCE</scope>
    <source>
        <strain evidence="3">NR30</strain>
    </source>
</reference>
<gene>
    <name evidence="3" type="ORF">LJ657_05070</name>
</gene>
<evidence type="ECO:0000256" key="1">
    <source>
        <dbReference type="SAM" id="MobiDB-lite"/>
    </source>
</evidence>
<dbReference type="Proteomes" id="UP001108029">
    <property type="component" value="Unassembled WGS sequence"/>
</dbReference>
<name>A0A9Q3VJ43_9ACTN</name>
<feature type="compositionally biased region" description="Basic and acidic residues" evidence="1">
    <location>
        <begin position="53"/>
        <end position="66"/>
    </location>
</feature>
<feature type="signal peptide" evidence="2">
    <location>
        <begin position="1"/>
        <end position="31"/>
    </location>
</feature>
<proteinExistence type="predicted"/>
<sequence>MFRGTAVRTGLALLTAALLALTFFAPTASFAAAHTVRHAVAKALPGTELSGKALHDESATHRDCGRSGEPTGPLRPRDRHVNTGCTPEEPERQLLAQDPASVHEPVANRAHHLSRHSTSHSPAALQVFRC</sequence>
<evidence type="ECO:0008006" key="5">
    <source>
        <dbReference type="Google" id="ProtNLM"/>
    </source>
</evidence>
<feature type="chain" id="PRO_5040430247" description="Secreted protein" evidence="2">
    <location>
        <begin position="32"/>
        <end position="130"/>
    </location>
</feature>
<keyword evidence="2" id="KW-0732">Signal</keyword>
<organism evidence="3 4">
    <name type="scientific">Streptomyces guryensis</name>
    <dbReference type="NCBI Taxonomy" id="2886947"/>
    <lineage>
        <taxon>Bacteria</taxon>
        <taxon>Bacillati</taxon>
        <taxon>Actinomycetota</taxon>
        <taxon>Actinomycetes</taxon>
        <taxon>Kitasatosporales</taxon>
        <taxon>Streptomycetaceae</taxon>
        <taxon>Streptomyces</taxon>
    </lineage>
</organism>
<dbReference type="EMBL" id="JAJSBI010000002">
    <property type="protein sequence ID" value="MCD9873046.1"/>
    <property type="molecule type" value="Genomic_DNA"/>
</dbReference>
<feature type="region of interest" description="Disordered" evidence="1">
    <location>
        <begin position="45"/>
        <end position="104"/>
    </location>
</feature>
<dbReference type="AlphaFoldDB" id="A0A9Q3VJ43"/>
<comment type="caution">
    <text evidence="3">The sequence shown here is derived from an EMBL/GenBank/DDBJ whole genome shotgun (WGS) entry which is preliminary data.</text>
</comment>
<evidence type="ECO:0000313" key="3">
    <source>
        <dbReference type="EMBL" id="MCD9873046.1"/>
    </source>
</evidence>
<accession>A0A9Q3VJ43</accession>
<protein>
    <recommendedName>
        <fullName evidence="5">Secreted protein</fullName>
    </recommendedName>
</protein>